<organism evidence="2 3">
    <name type="scientific">Cinchona calisaya</name>
    <dbReference type="NCBI Taxonomy" id="153742"/>
    <lineage>
        <taxon>Eukaryota</taxon>
        <taxon>Viridiplantae</taxon>
        <taxon>Streptophyta</taxon>
        <taxon>Embryophyta</taxon>
        <taxon>Tracheophyta</taxon>
        <taxon>Spermatophyta</taxon>
        <taxon>Magnoliopsida</taxon>
        <taxon>eudicotyledons</taxon>
        <taxon>Gunneridae</taxon>
        <taxon>Pentapetalae</taxon>
        <taxon>asterids</taxon>
        <taxon>lamiids</taxon>
        <taxon>Gentianales</taxon>
        <taxon>Rubiaceae</taxon>
        <taxon>Cinchonoideae</taxon>
        <taxon>Cinchoneae</taxon>
        <taxon>Cinchona</taxon>
    </lineage>
</organism>
<dbReference type="Proteomes" id="UP001630127">
    <property type="component" value="Unassembled WGS sequence"/>
</dbReference>
<feature type="compositionally biased region" description="Basic and acidic residues" evidence="1">
    <location>
        <begin position="1"/>
        <end position="13"/>
    </location>
</feature>
<evidence type="ECO:0000313" key="3">
    <source>
        <dbReference type="Proteomes" id="UP001630127"/>
    </source>
</evidence>
<sequence>MDIDGKMERDEKERRKKEKKREKKKRAKQTMEMGNLEAIWAANTHSCTVINSINTNVTSSRDEPFPSWACVFTVDEASSSQFDSRYADGAISASIEIPQTIEASSAFKQKETFTDIHHHKVGMQRLGSAAQKLGTEVAAALVHPTNATAASKLILSAVAISKTADDFAIIWDCPIEDTAARSLILDGGAAREDIVDVAAPHELNVDTAAPLESAANQKLAAKNAAALCPVADQRRPIADAVAREIVTNAVMASKGHISIPLGSGNTAAIAAPSSQELGAAGMEKMDAAVTVAAQTQNSAAVYLEQEDTAAALMEKGNPAVPVLVEKEKVAATAIIGKENAAISALKVNNRNMEFAPDVGPTLDGVREEDNTTTLTNCTNLCDQIAAVKSLNTAFPSTSDASMSNVQQHGSFMRGKNSTSNDLEGKLVVGLPAQNICKRDKEVHGKKKSAHHVVKFHPLNLDPNDLVDVEDELNCARGRDIDDLDKMSKLAQERGNSIQNLDNAIVDDLNFHGVANDVEIDCAQERDVDKSCNTINMVNACGETSLNEAEDNLEHVFGELREIPSNAVSPLREALNLDFVQDELAMRSIPRKFRQSMFAGRPLVGGTLSSKVRVNMSRITGPSTIVSSGLP</sequence>
<evidence type="ECO:0000256" key="1">
    <source>
        <dbReference type="SAM" id="MobiDB-lite"/>
    </source>
</evidence>
<protein>
    <submittedName>
        <fullName evidence="2">Uncharacterized protein</fullName>
    </submittedName>
</protein>
<name>A0ABD3AHN8_9GENT</name>
<dbReference type="AlphaFoldDB" id="A0ABD3AHN8"/>
<proteinExistence type="predicted"/>
<feature type="region of interest" description="Disordered" evidence="1">
    <location>
        <begin position="1"/>
        <end position="30"/>
    </location>
</feature>
<accession>A0ABD3AHN8</accession>
<feature type="compositionally biased region" description="Basic residues" evidence="1">
    <location>
        <begin position="14"/>
        <end position="28"/>
    </location>
</feature>
<comment type="caution">
    <text evidence="2">The sequence shown here is derived from an EMBL/GenBank/DDBJ whole genome shotgun (WGS) entry which is preliminary data.</text>
</comment>
<reference evidence="2 3" key="1">
    <citation type="submission" date="2024-11" db="EMBL/GenBank/DDBJ databases">
        <title>A near-complete genome assembly of Cinchona calisaya.</title>
        <authorList>
            <person name="Lian D.C."/>
            <person name="Zhao X.W."/>
            <person name="Wei L."/>
        </authorList>
    </citation>
    <scope>NUCLEOTIDE SEQUENCE [LARGE SCALE GENOMIC DNA]</scope>
    <source>
        <tissue evidence="2">Nenye</tissue>
    </source>
</reference>
<evidence type="ECO:0000313" key="2">
    <source>
        <dbReference type="EMBL" id="KAL3529413.1"/>
    </source>
</evidence>
<dbReference type="EMBL" id="JBJUIK010000004">
    <property type="protein sequence ID" value="KAL3529413.1"/>
    <property type="molecule type" value="Genomic_DNA"/>
</dbReference>
<keyword evidence="3" id="KW-1185">Reference proteome</keyword>
<gene>
    <name evidence="2" type="ORF">ACH5RR_008735</name>
</gene>